<accession>A0A833H534</accession>
<evidence type="ECO:0000313" key="1">
    <source>
        <dbReference type="EMBL" id="KAB2935491.1"/>
    </source>
</evidence>
<dbReference type="Proteomes" id="UP000460298">
    <property type="component" value="Unassembled WGS sequence"/>
</dbReference>
<dbReference type="AlphaFoldDB" id="A0A833H534"/>
<dbReference type="EMBL" id="WBUI01000001">
    <property type="protein sequence ID" value="KAB2935491.1"/>
    <property type="molecule type" value="Genomic_DNA"/>
</dbReference>
<name>A0A833H534_9LEPT</name>
<gene>
    <name evidence="1" type="ORF">F9K24_01820</name>
</gene>
<proteinExistence type="predicted"/>
<evidence type="ECO:0000313" key="2">
    <source>
        <dbReference type="Proteomes" id="UP000460298"/>
    </source>
</evidence>
<reference evidence="1 2" key="1">
    <citation type="submission" date="2019-10" db="EMBL/GenBank/DDBJ databases">
        <title>Extracellular Electron Transfer in a Candidatus Methanoperedens spp. Enrichment Culture.</title>
        <authorList>
            <person name="Berger S."/>
            <person name="Rangel Shaw D."/>
            <person name="Berben T."/>
            <person name="In 'T Zandt M."/>
            <person name="Frank J."/>
            <person name="Reimann J."/>
            <person name="Jetten M.S.M."/>
            <person name="Welte C.U."/>
        </authorList>
    </citation>
    <scope>NUCLEOTIDE SEQUENCE [LARGE SCALE GENOMIC DNA]</scope>
    <source>
        <strain evidence="1">SB12</strain>
    </source>
</reference>
<comment type="caution">
    <text evidence="1">The sequence shown here is derived from an EMBL/GenBank/DDBJ whole genome shotgun (WGS) entry which is preliminary data.</text>
</comment>
<sequence length="95" mass="10959">MPLLKPDDEVFLIARGVSVKGRVLLETSNRILIRLQKDIPAGPLRYEGSVNGEVRQGRYRGSFQSKIAYFDRDLHTGEHLLMIEYPATFRRERLS</sequence>
<organism evidence="1 2">
    <name type="scientific">Leptonema illini</name>
    <dbReference type="NCBI Taxonomy" id="183"/>
    <lineage>
        <taxon>Bacteria</taxon>
        <taxon>Pseudomonadati</taxon>
        <taxon>Spirochaetota</taxon>
        <taxon>Spirochaetia</taxon>
        <taxon>Leptospirales</taxon>
        <taxon>Leptospiraceae</taxon>
        <taxon>Leptonema</taxon>
    </lineage>
</organism>
<protein>
    <submittedName>
        <fullName evidence="1">Uncharacterized protein</fullName>
    </submittedName>
</protein>